<dbReference type="EMBL" id="CP000683">
    <property type="protein sequence ID" value="ABV85056.1"/>
    <property type="molecule type" value="Genomic_DNA"/>
</dbReference>
<gene>
    <name evidence="2" type="ordered locus">RMA_1009</name>
</gene>
<evidence type="ECO:0000259" key="1">
    <source>
        <dbReference type="Pfam" id="PF22688"/>
    </source>
</evidence>
<dbReference type="Gene3D" id="1.10.8.60">
    <property type="match status" value="1"/>
</dbReference>
<evidence type="ECO:0000313" key="3">
    <source>
        <dbReference type="Proteomes" id="UP000001311"/>
    </source>
</evidence>
<dbReference type="Pfam" id="PF22688">
    <property type="entry name" value="Hda_lid"/>
    <property type="match status" value="1"/>
</dbReference>
<dbReference type="Proteomes" id="UP000001311">
    <property type="component" value="Chromosome"/>
</dbReference>
<dbReference type="InterPro" id="IPR027417">
    <property type="entry name" value="P-loop_NTPase"/>
</dbReference>
<name>A8F2C0_RICM5</name>
<dbReference type="PANTHER" id="PTHR30050">
    <property type="entry name" value="CHROMOSOMAL REPLICATION INITIATOR PROTEIN DNAA"/>
    <property type="match status" value="1"/>
</dbReference>
<organism evidence="2 3">
    <name type="scientific">Rickettsia massiliae (strain Mtu5)</name>
    <dbReference type="NCBI Taxonomy" id="416276"/>
    <lineage>
        <taxon>Bacteria</taxon>
        <taxon>Pseudomonadati</taxon>
        <taxon>Pseudomonadota</taxon>
        <taxon>Alphaproteobacteria</taxon>
        <taxon>Rickettsiales</taxon>
        <taxon>Rickettsiaceae</taxon>
        <taxon>Rickettsieae</taxon>
        <taxon>Rickettsia</taxon>
        <taxon>spotted fever group</taxon>
    </lineage>
</organism>
<accession>A8F2C0</accession>
<protein>
    <submittedName>
        <fullName evidence="2">DnaA-like protein</fullName>
    </submittedName>
</protein>
<dbReference type="PANTHER" id="PTHR30050:SF5">
    <property type="entry name" value="DNAA REGULATORY INACTIVATOR HDA"/>
    <property type="match status" value="1"/>
</dbReference>
<dbReference type="InterPro" id="IPR055199">
    <property type="entry name" value="Hda_lid"/>
</dbReference>
<dbReference type="HOGENOM" id="CLU_072265_0_1_5"/>
<dbReference type="Gene3D" id="3.40.50.300">
    <property type="entry name" value="P-loop containing nucleotide triphosphate hydrolases"/>
    <property type="match status" value="1"/>
</dbReference>
<proteinExistence type="predicted"/>
<dbReference type="SUPFAM" id="SSF52540">
    <property type="entry name" value="P-loop containing nucleoside triphosphate hydrolases"/>
    <property type="match status" value="1"/>
</dbReference>
<sequence>MLITVVQQYIFRFTTSNKYHPDEFIVSSSNDQAYNIIKNWQCGFGVNPYKFTLLIKGPSSSGKTYLTKIWQNLSNAYIIKDIFFNEEILEKYNAFIIEDIENWQEPTLLHIFNIINEKQKYLLLTASDKSRNFTLPDLSSRIKSVLSMLLNSPDDELIKILIFKHFAISSVTISGQIIDFLLVNLPREYSKIIEILDNINYFALISKRKITTSLVKEVLNKYNHKTL</sequence>
<evidence type="ECO:0000313" key="2">
    <source>
        <dbReference type="EMBL" id="ABV85056.1"/>
    </source>
</evidence>
<keyword evidence="3" id="KW-1185">Reference proteome</keyword>
<dbReference type="GO" id="GO:0005886">
    <property type="term" value="C:plasma membrane"/>
    <property type="evidence" value="ECO:0007669"/>
    <property type="project" value="TreeGrafter"/>
</dbReference>
<dbReference type="GO" id="GO:0003688">
    <property type="term" value="F:DNA replication origin binding"/>
    <property type="evidence" value="ECO:0007669"/>
    <property type="project" value="TreeGrafter"/>
</dbReference>
<dbReference type="NCBIfam" id="NF005149">
    <property type="entry name" value="PRK06620.1"/>
    <property type="match status" value="1"/>
</dbReference>
<dbReference type="GO" id="GO:0006270">
    <property type="term" value="P:DNA replication initiation"/>
    <property type="evidence" value="ECO:0007669"/>
    <property type="project" value="TreeGrafter"/>
</dbReference>
<dbReference type="AlphaFoldDB" id="A8F2C0"/>
<dbReference type="KEGG" id="rms:RMA_1009"/>
<feature type="domain" description="Hda lid" evidence="1">
    <location>
        <begin position="171"/>
        <end position="219"/>
    </location>
</feature>
<reference evidence="2 3" key="1">
    <citation type="journal article" date="2007" name="Genome Res.">
        <title>Lateral gene transfer between obligate intracellular bacteria: evidence from the Rickettsia massiliae genome.</title>
        <authorList>
            <person name="Blanc G."/>
            <person name="Ogata H."/>
            <person name="Robert C."/>
            <person name="Audic S."/>
            <person name="Claverie J.-M."/>
            <person name="Raoult D."/>
        </authorList>
    </citation>
    <scope>NUCLEOTIDE SEQUENCE [LARGE SCALE GENOMIC DNA]</scope>
    <source>
        <strain evidence="3">Mtu5</strain>
    </source>
</reference>